<feature type="compositionally biased region" description="Basic and acidic residues" evidence="1">
    <location>
        <begin position="26"/>
        <end position="41"/>
    </location>
</feature>
<dbReference type="Gramene" id="Jr16_04840_p1">
    <property type="protein sequence ID" value="cds.Jr16_04840_p1"/>
    <property type="gene ID" value="Jr16_04840"/>
</dbReference>
<proteinExistence type="predicted"/>
<feature type="region of interest" description="Disordered" evidence="1">
    <location>
        <begin position="1"/>
        <end position="152"/>
    </location>
</feature>
<dbReference type="RefSeq" id="XP_018842687.1">
    <property type="nucleotide sequence ID" value="XM_018987142.2"/>
</dbReference>
<sequence length="152" mass="16284">MGGCASRPKEESDILKVSLSNDDAVAPEKAEGETVHADHEGTINNVDEIQNEAPLIDLSKEEDENSSSEQKSSTIVEATPVSVEAHEETAKIAEDKVEEPTNELKDVKVEANNIETKEPTKEEQAEAKIDKSDDVAPLSSVGDKSDAPLTTA</sequence>
<gene>
    <name evidence="3" type="primary">LOC109007469</name>
</gene>
<evidence type="ECO:0000313" key="2">
    <source>
        <dbReference type="Proteomes" id="UP000235220"/>
    </source>
</evidence>
<accession>A0A2I4GFM1</accession>
<dbReference type="GeneID" id="109007469"/>
<keyword evidence="2" id="KW-1185">Reference proteome</keyword>
<organism evidence="2 3">
    <name type="scientific">Juglans regia</name>
    <name type="common">English walnut</name>
    <dbReference type="NCBI Taxonomy" id="51240"/>
    <lineage>
        <taxon>Eukaryota</taxon>
        <taxon>Viridiplantae</taxon>
        <taxon>Streptophyta</taxon>
        <taxon>Embryophyta</taxon>
        <taxon>Tracheophyta</taxon>
        <taxon>Spermatophyta</taxon>
        <taxon>Magnoliopsida</taxon>
        <taxon>eudicotyledons</taxon>
        <taxon>Gunneridae</taxon>
        <taxon>Pentapetalae</taxon>
        <taxon>rosids</taxon>
        <taxon>fabids</taxon>
        <taxon>Fagales</taxon>
        <taxon>Juglandaceae</taxon>
        <taxon>Juglans</taxon>
    </lineage>
</organism>
<feature type="compositionally biased region" description="Polar residues" evidence="1">
    <location>
        <begin position="67"/>
        <end position="76"/>
    </location>
</feature>
<dbReference type="KEGG" id="jre:109007469"/>
<dbReference type="Proteomes" id="UP000235220">
    <property type="component" value="Chromosome 16"/>
</dbReference>
<dbReference type="AlphaFoldDB" id="A0A2I4GFM1"/>
<protein>
    <submittedName>
        <fullName evidence="3">MOG interacting and ectopic P-granules protein 1-like</fullName>
    </submittedName>
</protein>
<evidence type="ECO:0000256" key="1">
    <source>
        <dbReference type="SAM" id="MobiDB-lite"/>
    </source>
</evidence>
<feature type="compositionally biased region" description="Basic and acidic residues" evidence="1">
    <location>
        <begin position="84"/>
        <end position="134"/>
    </location>
</feature>
<reference evidence="3" key="1">
    <citation type="submission" date="2025-08" db="UniProtKB">
        <authorList>
            <consortium name="RefSeq"/>
        </authorList>
    </citation>
    <scope>IDENTIFICATION</scope>
    <source>
        <tissue evidence="3">Leaves</tissue>
    </source>
</reference>
<dbReference type="OrthoDB" id="1166561at2759"/>
<name>A0A2I4GFM1_JUGRE</name>
<evidence type="ECO:0000313" key="3">
    <source>
        <dbReference type="RefSeq" id="XP_018842687.1"/>
    </source>
</evidence>